<evidence type="ECO:0000256" key="1">
    <source>
        <dbReference type="ARBA" id="ARBA00004123"/>
    </source>
</evidence>
<evidence type="ECO:0000256" key="5">
    <source>
        <dbReference type="SAM" id="Coils"/>
    </source>
</evidence>
<feature type="region of interest" description="Disordered" evidence="6">
    <location>
        <begin position="153"/>
        <end position="187"/>
    </location>
</feature>
<feature type="compositionally biased region" description="Basic residues" evidence="6">
    <location>
        <begin position="153"/>
        <end position="162"/>
    </location>
</feature>
<dbReference type="InterPro" id="IPR000232">
    <property type="entry name" value="HSF_DNA-bd"/>
</dbReference>
<evidence type="ECO:0000256" key="2">
    <source>
        <dbReference type="ARBA" id="ARBA00023125"/>
    </source>
</evidence>
<proteinExistence type="inferred from homology"/>
<dbReference type="Gene3D" id="1.10.10.10">
    <property type="entry name" value="Winged helix-like DNA-binding domain superfamily/Winged helix DNA-binding domain"/>
    <property type="match status" value="1"/>
</dbReference>
<dbReference type="SMART" id="SM00415">
    <property type="entry name" value="HSF"/>
    <property type="match status" value="1"/>
</dbReference>
<comment type="similarity">
    <text evidence="4">Belongs to the HSF family.</text>
</comment>
<dbReference type="FunFam" id="1.10.10.10:FF:000479">
    <property type="entry name" value="Predicted protein"/>
    <property type="match status" value="1"/>
</dbReference>
<protein>
    <recommendedName>
        <fullName evidence="7">HSF-type DNA-binding domain-containing protein</fullName>
    </recommendedName>
</protein>
<feature type="compositionally biased region" description="Polar residues" evidence="6">
    <location>
        <begin position="17"/>
        <end position="29"/>
    </location>
</feature>
<organism evidence="8">
    <name type="scientific">Pseudo-nitzschia australis</name>
    <dbReference type="NCBI Taxonomy" id="44445"/>
    <lineage>
        <taxon>Eukaryota</taxon>
        <taxon>Sar</taxon>
        <taxon>Stramenopiles</taxon>
        <taxon>Ochrophyta</taxon>
        <taxon>Bacillariophyta</taxon>
        <taxon>Bacillariophyceae</taxon>
        <taxon>Bacillariophycidae</taxon>
        <taxon>Bacillariales</taxon>
        <taxon>Bacillariaceae</taxon>
        <taxon>Pseudo-nitzschia</taxon>
    </lineage>
</organism>
<keyword evidence="2" id="KW-0238">DNA-binding</keyword>
<dbReference type="AlphaFoldDB" id="A0A7S4EMG0"/>
<dbReference type="PANTHER" id="PTHR10015">
    <property type="entry name" value="HEAT SHOCK TRANSCRIPTION FACTOR"/>
    <property type="match status" value="1"/>
</dbReference>
<dbReference type="PANTHER" id="PTHR10015:SF206">
    <property type="entry name" value="HSF-TYPE DNA-BINDING DOMAIN-CONTAINING PROTEIN"/>
    <property type="match status" value="1"/>
</dbReference>
<feature type="domain" description="HSF-type DNA-binding" evidence="7">
    <location>
        <begin position="49"/>
        <end position="147"/>
    </location>
</feature>
<dbReference type="Pfam" id="PF00447">
    <property type="entry name" value="HSF_DNA-bind"/>
    <property type="match status" value="1"/>
</dbReference>
<dbReference type="GO" id="GO:0005634">
    <property type="term" value="C:nucleus"/>
    <property type="evidence" value="ECO:0007669"/>
    <property type="project" value="UniProtKB-SubCell"/>
</dbReference>
<accession>A0A7S4EMG0</accession>
<dbReference type="InterPro" id="IPR036390">
    <property type="entry name" value="WH_DNA-bd_sf"/>
</dbReference>
<feature type="coiled-coil region" evidence="5">
    <location>
        <begin position="203"/>
        <end position="230"/>
    </location>
</feature>
<reference evidence="8" key="1">
    <citation type="submission" date="2021-01" db="EMBL/GenBank/DDBJ databases">
        <authorList>
            <person name="Corre E."/>
            <person name="Pelletier E."/>
            <person name="Niang G."/>
            <person name="Scheremetjew M."/>
            <person name="Finn R."/>
            <person name="Kale V."/>
            <person name="Holt S."/>
            <person name="Cochrane G."/>
            <person name="Meng A."/>
            <person name="Brown T."/>
            <person name="Cohen L."/>
        </authorList>
    </citation>
    <scope>NUCLEOTIDE SEQUENCE</scope>
    <source>
        <strain evidence="8">10249 10 AB</strain>
    </source>
</reference>
<evidence type="ECO:0000256" key="3">
    <source>
        <dbReference type="ARBA" id="ARBA00023242"/>
    </source>
</evidence>
<name>A0A7S4EMG0_9STRA</name>
<dbReference type="GO" id="GO:0043565">
    <property type="term" value="F:sequence-specific DNA binding"/>
    <property type="evidence" value="ECO:0007669"/>
    <property type="project" value="InterPro"/>
</dbReference>
<feature type="compositionally biased region" description="Low complexity" evidence="6">
    <location>
        <begin position="177"/>
        <end position="187"/>
    </location>
</feature>
<feature type="compositionally biased region" description="Polar residues" evidence="6">
    <location>
        <begin position="1"/>
        <end position="10"/>
    </location>
</feature>
<evidence type="ECO:0000256" key="6">
    <source>
        <dbReference type="SAM" id="MobiDB-lite"/>
    </source>
</evidence>
<dbReference type="EMBL" id="HBIX01021861">
    <property type="protein sequence ID" value="CAE0722547.1"/>
    <property type="molecule type" value="Transcribed_RNA"/>
</dbReference>
<feature type="region of interest" description="Disordered" evidence="6">
    <location>
        <begin position="1"/>
        <end position="43"/>
    </location>
</feature>
<keyword evidence="5" id="KW-0175">Coiled coil</keyword>
<dbReference type="GO" id="GO:0003700">
    <property type="term" value="F:DNA-binding transcription factor activity"/>
    <property type="evidence" value="ECO:0007669"/>
    <property type="project" value="InterPro"/>
</dbReference>
<sequence>MMVPTASSDEPTPCHAPSTTISGTNSVSNGIKGHDKNNSRCNPLSQTSVAIPFPWKLHRILDDADANDFNDVISWVPTQNGFKVHKPKSFDTDIMPKYFNNTKYKSFQRQLNMWGFDRVGSGSYKGAYLHRFFVRGKPELCESMQRTKIKGIHSKKLRKSGNKKNASTDLLEGGGSSHSNSSLMSSDSVMPTCSLPLDARASFKAVAEKVADLERQKEEIQRKLAMVSNKANSVAASDAMTNMTGMRSMIPHISLKSEHGRQYSSNSDDYQPLPIGEGDSLLYAGQNFFFADDKQQGQSPRRRVARRYSLEPKGPDSDEYILKELQQQVVGLNGKVGQDSFLEDDLLSPTPLPPGHVDVVTATTNFPNSVASALVIGLDKPKRRFSFLSTPVHNPLEKPLHIPPRPSSYLEGGRKIYSDASPKPTTMNGNNNMMSSMNTSNVMRMMMNSNQPNYFNRNLSNANVRDILLSETISGRISSLPSFK</sequence>
<comment type="subcellular location">
    <subcellularLocation>
        <location evidence="1">Nucleus</location>
    </subcellularLocation>
</comment>
<keyword evidence="3" id="KW-0539">Nucleus</keyword>
<dbReference type="InterPro" id="IPR036388">
    <property type="entry name" value="WH-like_DNA-bd_sf"/>
</dbReference>
<evidence type="ECO:0000259" key="7">
    <source>
        <dbReference type="SMART" id="SM00415"/>
    </source>
</evidence>
<dbReference type="SUPFAM" id="SSF46785">
    <property type="entry name" value="Winged helix' DNA-binding domain"/>
    <property type="match status" value="1"/>
</dbReference>
<evidence type="ECO:0000256" key="4">
    <source>
        <dbReference type="RuleBase" id="RU004020"/>
    </source>
</evidence>
<gene>
    <name evidence="8" type="ORF">PAUS00366_LOCUS15302</name>
</gene>
<evidence type="ECO:0000313" key="8">
    <source>
        <dbReference type="EMBL" id="CAE0722547.1"/>
    </source>
</evidence>